<dbReference type="GO" id="GO:0005507">
    <property type="term" value="F:copper ion binding"/>
    <property type="evidence" value="ECO:0007669"/>
    <property type="project" value="InterPro"/>
</dbReference>
<dbReference type="Ensembl" id="ENSPMGT00000010048.1">
    <property type="protein sequence ID" value="ENSPMGP00000009422.1"/>
    <property type="gene ID" value="ENSPMGG00000007805.1"/>
</dbReference>
<feature type="domain" description="Plastocyanin-like" evidence="4">
    <location>
        <begin position="87"/>
        <end position="195"/>
    </location>
</feature>
<dbReference type="InterPro" id="IPR050633">
    <property type="entry name" value="Neuropilin_MCO_CoagFactor"/>
</dbReference>
<dbReference type="InterPro" id="IPR011707">
    <property type="entry name" value="Cu-oxidase-like_N"/>
</dbReference>
<dbReference type="InterPro" id="IPR008972">
    <property type="entry name" value="Cupredoxin"/>
</dbReference>
<feature type="chain" id="PRO_5017312005" description="Plastocyanin-like domain-containing protein" evidence="3">
    <location>
        <begin position="17"/>
        <end position="467"/>
    </location>
</feature>
<dbReference type="Pfam" id="PF07732">
    <property type="entry name" value="Cu-oxidase_3"/>
    <property type="match status" value="1"/>
</dbReference>
<evidence type="ECO:0000256" key="1">
    <source>
        <dbReference type="ARBA" id="ARBA00010609"/>
    </source>
</evidence>
<sequence length="467" mass="52543">MRLCGVLVLVLTTVLCVPALQRSPRERRYYIAAVEIDWNYSGTKGYDYFLLFLFQNASLYVTYKKVVFREYEAGFTRAKAHPSWLGLMGPTLRAEEGETIVVTFKNMAAGEYSIHPHGIAYGKQSEGAYYFDNTSQNEKRDDVIRPNEEHVYYWEVTAEVSPQRNDPSCLTYSYVSHRTVVEDYNSGLIGALLICKHGKTGPFEPIGKGKASLFVQHNLESKYTPKYKSKDDDDEHIKYTINGYTDGTLPDVWVCAHTSVSLHFLGMSSDPEVFSVHMNGQVLQQDGHKVSSVGLVSGTCATASMTAVHPGRWLLSSHTFKHMEGKVCVTSARAISRVWTYYIAAEEVVWDYAPDMPYLTNSPVRIGQKYKKAVFTLYKNESFTEKAENQQRKNELGILGPVIRAQIRDVIVFKNMASRPYSIYPHGLTIEKSQEGVNYPAGGEAKNTQGKVSHDKICLSKSIKVPV</sequence>
<comment type="similarity">
    <text evidence="1">Belongs to the multicopper oxidase family.</text>
</comment>
<evidence type="ECO:0000256" key="3">
    <source>
        <dbReference type="SAM" id="SignalP"/>
    </source>
</evidence>
<feature type="signal peptide" evidence="3">
    <location>
        <begin position="1"/>
        <end position="16"/>
    </location>
</feature>
<dbReference type="SUPFAM" id="SSF49503">
    <property type="entry name" value="Cupredoxins"/>
    <property type="match status" value="3"/>
</dbReference>
<name>A0A3B3ZXG2_9GOBI</name>
<dbReference type="GO" id="GO:0005886">
    <property type="term" value="C:plasma membrane"/>
    <property type="evidence" value="ECO:0007669"/>
    <property type="project" value="TreeGrafter"/>
</dbReference>
<protein>
    <recommendedName>
        <fullName evidence="4">Plastocyanin-like domain-containing protein</fullName>
    </recommendedName>
</protein>
<keyword evidence="6" id="KW-1185">Reference proteome</keyword>
<reference evidence="5" key="1">
    <citation type="submission" date="2025-08" db="UniProtKB">
        <authorList>
            <consortium name="Ensembl"/>
        </authorList>
    </citation>
    <scope>IDENTIFICATION</scope>
</reference>
<keyword evidence="3" id="KW-0732">Signal</keyword>
<dbReference type="AlphaFoldDB" id="A0A3B3ZXG2"/>
<organism evidence="5 6">
    <name type="scientific">Periophthalmus magnuspinnatus</name>
    <dbReference type="NCBI Taxonomy" id="409849"/>
    <lineage>
        <taxon>Eukaryota</taxon>
        <taxon>Metazoa</taxon>
        <taxon>Chordata</taxon>
        <taxon>Craniata</taxon>
        <taxon>Vertebrata</taxon>
        <taxon>Euteleostomi</taxon>
        <taxon>Actinopterygii</taxon>
        <taxon>Neopterygii</taxon>
        <taxon>Teleostei</taxon>
        <taxon>Neoteleostei</taxon>
        <taxon>Acanthomorphata</taxon>
        <taxon>Gobiaria</taxon>
        <taxon>Gobiiformes</taxon>
        <taxon>Gobioidei</taxon>
        <taxon>Gobiidae</taxon>
        <taxon>Oxudercinae</taxon>
        <taxon>Periophthalmus</taxon>
    </lineage>
</organism>
<dbReference type="GO" id="GO:0038023">
    <property type="term" value="F:signaling receptor activity"/>
    <property type="evidence" value="ECO:0007669"/>
    <property type="project" value="TreeGrafter"/>
</dbReference>
<dbReference type="FunFam" id="2.60.40.420:FF:000028">
    <property type="entry name" value="Ceruloplasmin"/>
    <property type="match status" value="1"/>
</dbReference>
<dbReference type="Gene3D" id="2.60.40.420">
    <property type="entry name" value="Cupredoxins - blue copper proteins"/>
    <property type="match status" value="3"/>
</dbReference>
<evidence type="ECO:0000313" key="6">
    <source>
        <dbReference type="Proteomes" id="UP000261520"/>
    </source>
</evidence>
<dbReference type="PANTHER" id="PTHR46806:SF7">
    <property type="entry name" value="COAGULATION FACTOR VIII"/>
    <property type="match status" value="1"/>
</dbReference>
<reference evidence="5" key="2">
    <citation type="submission" date="2025-09" db="UniProtKB">
        <authorList>
            <consortium name="Ensembl"/>
        </authorList>
    </citation>
    <scope>IDENTIFICATION</scope>
</reference>
<evidence type="ECO:0000259" key="4">
    <source>
        <dbReference type="Pfam" id="PF07732"/>
    </source>
</evidence>
<dbReference type="STRING" id="409849.ENSPMGP00000009422"/>
<evidence type="ECO:0000313" key="5">
    <source>
        <dbReference type="Ensembl" id="ENSPMGP00000009422.1"/>
    </source>
</evidence>
<accession>A0A3B3ZXG2</accession>
<keyword evidence="2" id="KW-1015">Disulfide bond</keyword>
<proteinExistence type="inferred from homology"/>
<evidence type="ECO:0000256" key="2">
    <source>
        <dbReference type="ARBA" id="ARBA00023157"/>
    </source>
</evidence>
<dbReference type="Proteomes" id="UP000261520">
    <property type="component" value="Unplaced"/>
</dbReference>
<dbReference type="PANTHER" id="PTHR46806">
    <property type="entry name" value="F5/8 TYPE C DOMAIN-CONTAINING PROTEIN"/>
    <property type="match status" value="1"/>
</dbReference>